<reference evidence="1 2" key="1">
    <citation type="submission" date="2013-11" db="EMBL/GenBank/DDBJ databases">
        <title>Single cell genomics of uncultured Tannerella BU063 (oral taxon 286).</title>
        <authorList>
            <person name="Beall C.J."/>
            <person name="Campbell A.G."/>
            <person name="Griffen A.L."/>
            <person name="Podar M."/>
            <person name="Leys E.J."/>
        </authorList>
    </citation>
    <scope>NUCLEOTIDE SEQUENCE [LARGE SCALE GENOMIC DNA]</scope>
    <source>
        <strain evidence="1">Cell 1/3</strain>
    </source>
</reference>
<sequence>MLKSAGRFILYRFVFMKKAPYTKRPLSISEQLARLEERGLLIDEKKKAERYLRTIGYFRLSAYFYPLLLEPKTDHLYKASSCFTDALNMCRFDRKLRLLVFSQIEKIEIAVRASIVRVGVDTTKSVSWFLEEQFFHDRGRFGKSRGLILKEWDTSKEDFVEHFKTCYAEENKPVWMLAEILPLGVLSNLYMNIGKASLKKAIAKEFGLPADVFASWLQCLSGVRNICCHHNRLWNRQLPNKPKTLERPVHPWIDQQEIHAERTYYKLAMIRYILISVNPRNRFTPNLKKLIDEYPTVDIAAMGFPPDWESQPLWLL</sequence>
<organism evidence="1 2">
    <name type="scientific">Tannerella sp. oral taxon BU063 isolate Cell 1/3</name>
    <dbReference type="NCBI Taxonomy" id="1411022"/>
    <lineage>
        <taxon>Bacteria</taxon>
        <taxon>Pseudomonadati</taxon>
        <taxon>Bacteroidota</taxon>
        <taxon>Bacteroidia</taxon>
        <taxon>Bacteroidales</taxon>
        <taxon>Tannerellaceae</taxon>
        <taxon>Tannerella</taxon>
    </lineage>
</organism>
<dbReference type="InterPro" id="IPR011664">
    <property type="entry name" value="Abi_system_AbiD/AbiF-like"/>
</dbReference>
<dbReference type="PATRIC" id="fig|1411022.3.peg.1683"/>
<dbReference type="Proteomes" id="UP000034982">
    <property type="component" value="Unassembled WGS sequence"/>
</dbReference>
<dbReference type="EMBL" id="AYYE01001194">
    <property type="protein sequence ID" value="ETK06280.1"/>
    <property type="molecule type" value="Genomic_DNA"/>
</dbReference>
<name>W2CGM7_9BACT</name>
<evidence type="ECO:0000313" key="2">
    <source>
        <dbReference type="Proteomes" id="UP000034982"/>
    </source>
</evidence>
<proteinExistence type="predicted"/>
<evidence type="ECO:0008006" key="3">
    <source>
        <dbReference type="Google" id="ProtNLM"/>
    </source>
</evidence>
<accession>W2CGM7</accession>
<protein>
    <recommendedName>
        <fullName evidence="3">CAAX protease</fullName>
    </recommendedName>
</protein>
<comment type="caution">
    <text evidence="1">The sequence shown here is derived from an EMBL/GenBank/DDBJ whole genome shotgun (WGS) entry which is preliminary data.</text>
</comment>
<gene>
    <name evidence="1" type="ORF">T230_13135</name>
</gene>
<dbReference type="Pfam" id="PF07751">
    <property type="entry name" value="Abi_2"/>
    <property type="match status" value="1"/>
</dbReference>
<evidence type="ECO:0000313" key="1">
    <source>
        <dbReference type="EMBL" id="ETK06280.1"/>
    </source>
</evidence>
<dbReference type="AlphaFoldDB" id="W2CGM7"/>